<reference evidence="2 3" key="1">
    <citation type="journal article" date="2021" name="Elife">
        <title>Chloroplast acquisition without the gene transfer in kleptoplastic sea slugs, Plakobranchus ocellatus.</title>
        <authorList>
            <person name="Maeda T."/>
            <person name="Takahashi S."/>
            <person name="Yoshida T."/>
            <person name="Shimamura S."/>
            <person name="Takaki Y."/>
            <person name="Nagai Y."/>
            <person name="Toyoda A."/>
            <person name="Suzuki Y."/>
            <person name="Arimoto A."/>
            <person name="Ishii H."/>
            <person name="Satoh N."/>
            <person name="Nishiyama T."/>
            <person name="Hasebe M."/>
            <person name="Maruyama T."/>
            <person name="Minagawa J."/>
            <person name="Obokata J."/>
            <person name="Shigenobu S."/>
        </authorList>
    </citation>
    <scope>NUCLEOTIDE SEQUENCE [LARGE SCALE GENOMIC DNA]</scope>
</reference>
<dbReference type="AlphaFoldDB" id="A0AAV4H1I5"/>
<evidence type="ECO:0000256" key="1">
    <source>
        <dbReference type="SAM" id="MobiDB-lite"/>
    </source>
</evidence>
<keyword evidence="3" id="KW-1185">Reference proteome</keyword>
<dbReference type="EMBL" id="BMAT01001757">
    <property type="protein sequence ID" value="GFR92033.1"/>
    <property type="molecule type" value="Genomic_DNA"/>
</dbReference>
<feature type="region of interest" description="Disordered" evidence="1">
    <location>
        <begin position="336"/>
        <end position="371"/>
    </location>
</feature>
<evidence type="ECO:0000313" key="2">
    <source>
        <dbReference type="EMBL" id="GFR92033.1"/>
    </source>
</evidence>
<dbReference type="PANTHER" id="PTHR47773">
    <property type="entry name" value="SI:DKEY-9I5.2-RELATED"/>
    <property type="match status" value="1"/>
</dbReference>
<comment type="caution">
    <text evidence="2">The sequence shown here is derived from an EMBL/GenBank/DDBJ whole genome shotgun (WGS) entry which is preliminary data.</text>
</comment>
<evidence type="ECO:0000313" key="3">
    <source>
        <dbReference type="Proteomes" id="UP000762676"/>
    </source>
</evidence>
<sequence length="531" mass="59360">MEGNGRGLDIWHFMQRLASCMSSESHQLYAVFIRKLSGAIFQWDDGDVKQLQEAKAKEIQSQRLGLPGELTSKELNTHCQRITRGAAEMEALIEELLTALTGDAGLEAQGVPFFNIPKLKAMWEQQRSHCACIQDPPGISLYKIVGRKSRGGGVDLPIYRCTRGTVSLESFHLHLNRFIQGEITRAVNFQAYLLEGLVRWNEDRHPTVVGKRIMLLDYKMQCDAVTAATKLGVEPVVKPFHPASYMGEFISVEYLFSQTGKPLGHPDEKEEEAVPEELEEEEELAVEVEEAVDFTIPPPPGASPAASPVVFPAASPLTSPESASTIICRPPHLMEEAPEAEQQEEPSQPGMVLDEPTSDGDMDTNFRNPAGQGDLDRLMALARHLVEFKNVDILSNKQVAETIDLYNNLAEVDKARIKYPARQKTSLSKGRFAHSKSDTISGVLSVKRGFFGGDSSSAQWPSLSRLVENMISLLLEYHPAGERTRGGQKDRWQGVLLDYMRIRRLVLSNRELVQHAMIQLFEVNTRTLRQW</sequence>
<dbReference type="Proteomes" id="UP000762676">
    <property type="component" value="Unassembled WGS sequence"/>
</dbReference>
<proteinExistence type="predicted"/>
<gene>
    <name evidence="2" type="ORF">ElyMa_000858500</name>
</gene>
<protein>
    <submittedName>
        <fullName evidence="2">Uncharacterized protein</fullName>
    </submittedName>
</protein>
<organism evidence="2 3">
    <name type="scientific">Elysia marginata</name>
    <dbReference type="NCBI Taxonomy" id="1093978"/>
    <lineage>
        <taxon>Eukaryota</taxon>
        <taxon>Metazoa</taxon>
        <taxon>Spiralia</taxon>
        <taxon>Lophotrochozoa</taxon>
        <taxon>Mollusca</taxon>
        <taxon>Gastropoda</taxon>
        <taxon>Heterobranchia</taxon>
        <taxon>Euthyneura</taxon>
        <taxon>Panpulmonata</taxon>
        <taxon>Sacoglossa</taxon>
        <taxon>Placobranchoidea</taxon>
        <taxon>Plakobranchidae</taxon>
        <taxon>Elysia</taxon>
    </lineage>
</organism>
<accession>A0AAV4H1I5</accession>
<dbReference type="PANTHER" id="PTHR47773:SF1">
    <property type="entry name" value="C2H2-TYPE DOMAIN-CONTAINING PROTEIN"/>
    <property type="match status" value="1"/>
</dbReference>
<name>A0AAV4H1I5_9GAST</name>